<dbReference type="InterPro" id="IPR047693">
    <property type="entry name" value="RNA-guided_IscB-like"/>
</dbReference>
<keyword evidence="2" id="KW-0255">Endonuclease</keyword>
<keyword evidence="3" id="KW-1185">Reference proteome</keyword>
<dbReference type="Pfam" id="PF14239">
    <property type="entry name" value="RRXRR"/>
    <property type="match status" value="1"/>
</dbReference>
<dbReference type="EMBL" id="CP010312">
    <property type="protein sequence ID" value="AJF08196.1"/>
    <property type="molecule type" value="Genomic_DNA"/>
</dbReference>
<evidence type="ECO:0000313" key="3">
    <source>
        <dbReference type="Proteomes" id="UP000035036"/>
    </source>
</evidence>
<dbReference type="GO" id="GO:0003676">
    <property type="term" value="F:nucleic acid binding"/>
    <property type="evidence" value="ECO:0007669"/>
    <property type="project" value="InterPro"/>
</dbReference>
<dbReference type="PANTHER" id="PTHR33877:SF2">
    <property type="entry name" value="OS07G0170200 PROTEIN"/>
    <property type="match status" value="1"/>
</dbReference>
<feature type="domain" description="HNH nuclease" evidence="1">
    <location>
        <begin position="186"/>
        <end position="237"/>
    </location>
</feature>
<reference evidence="2 3" key="1">
    <citation type="journal article" date="2015" name="Genome Announc.">
        <title>Genomes of Geoalkalibacter ferrihydriticus Z-0531T and Geoalkalibacter subterraneus Red1T, Two Haloalkaliphilic Metal-Reducing Deltaproteobacteria.</title>
        <authorList>
            <person name="Badalamenti J.P."/>
            <person name="Krajmalnik-Brown R."/>
            <person name="Torres C.I."/>
            <person name="Bond D.R."/>
        </authorList>
    </citation>
    <scope>NUCLEOTIDE SEQUENCE [LARGE SCALE GENOMIC DNA]</scope>
    <source>
        <strain evidence="2 3">Red1</strain>
        <plasmid evidence="3">Plasmid pGSUB1</plasmid>
    </source>
</reference>
<dbReference type="GO" id="GO:0004519">
    <property type="term" value="F:endonuclease activity"/>
    <property type="evidence" value="ECO:0007669"/>
    <property type="project" value="UniProtKB-KW"/>
</dbReference>
<keyword evidence="2" id="KW-0378">Hydrolase</keyword>
<dbReference type="InterPro" id="IPR003615">
    <property type="entry name" value="HNH_nuc"/>
</dbReference>
<dbReference type="Gene3D" id="1.10.30.50">
    <property type="match status" value="1"/>
</dbReference>
<accession>A0A0B5FX64</accession>
<dbReference type="Proteomes" id="UP000035036">
    <property type="component" value="Plasmid pGSUB1"/>
</dbReference>
<evidence type="ECO:0000259" key="1">
    <source>
        <dbReference type="SMART" id="SM00507"/>
    </source>
</evidence>
<dbReference type="Pfam" id="PF01844">
    <property type="entry name" value="HNH"/>
    <property type="match status" value="1"/>
</dbReference>
<geneLocation type="plasmid" evidence="2 3">
    <name>pGSUB1</name>
</geneLocation>
<dbReference type="HOGENOM" id="CLU_036716_0_0_7"/>
<dbReference type="GO" id="GO:0008270">
    <property type="term" value="F:zinc ion binding"/>
    <property type="evidence" value="ECO:0007669"/>
    <property type="project" value="InterPro"/>
</dbReference>
<dbReference type="NCBIfam" id="NF040563">
    <property type="entry name" value="guided_IscB"/>
    <property type="match status" value="1"/>
</dbReference>
<dbReference type="InterPro" id="IPR052892">
    <property type="entry name" value="NA-targeting_endonuclease"/>
</dbReference>
<dbReference type="InterPro" id="IPR025938">
    <property type="entry name" value="RRXRR_dom"/>
</dbReference>
<proteinExistence type="predicted"/>
<keyword evidence="2" id="KW-0540">Nuclease</keyword>
<dbReference type="CDD" id="cd00085">
    <property type="entry name" value="HNHc"/>
    <property type="match status" value="1"/>
</dbReference>
<dbReference type="SMART" id="SM00507">
    <property type="entry name" value="HNHc"/>
    <property type="match status" value="1"/>
</dbReference>
<name>A0A0B5FX64_9BACT</name>
<sequence length="426" mass="47581">MQRVFVLDNNKQPLSPCSPARARMLLRGGKAAVIRRYPFTIILKDRTGGSTQPVELKLDPGSKTTGVALVQQKDNGAAVIFAAELQHRGASIKKALSTRRALRRSRRSRKTRYRAPRFNNRTRSKGWLPPSLQSRVDNVHSWAKRLQRLCPIANIAVETVRFDTQKVDNPEIRGVEYQQGTLAGYELREYLLEKWQRRCAYCGAENVPLEVEHVVPRSRGGSDRASNLTLSCRPCNEKKGSRAVQEFLADRPEVLRKILVGLKRPLKDAAAVNATRYAIGKALKTLELPISFWSGGRTKFNRTGQRYPKAHWIDAACVGESGASVRLQPGQVALSIKATGRGSRQMCRMDKYGFPRTGAKKVSSESGFCTGDIVAARVPKGKFAGRHTGRIAVRGRPSYRLTTQDQIFDVHPKYLTAIHRADGYAY</sequence>
<dbReference type="OrthoDB" id="7864535at2"/>
<organism evidence="2 3">
    <name type="scientific">Geoalkalibacter subterraneus</name>
    <dbReference type="NCBI Taxonomy" id="483547"/>
    <lineage>
        <taxon>Bacteria</taxon>
        <taxon>Pseudomonadati</taxon>
        <taxon>Thermodesulfobacteriota</taxon>
        <taxon>Desulfuromonadia</taxon>
        <taxon>Desulfuromonadales</taxon>
        <taxon>Geoalkalibacteraceae</taxon>
        <taxon>Geoalkalibacter</taxon>
    </lineage>
</organism>
<evidence type="ECO:0000313" key="2">
    <source>
        <dbReference type="EMBL" id="AJF08196.1"/>
    </source>
</evidence>
<dbReference type="PANTHER" id="PTHR33877">
    <property type="entry name" value="SLL1193 PROTEIN"/>
    <property type="match status" value="1"/>
</dbReference>
<dbReference type="AlphaFoldDB" id="A0A0B5FX64"/>
<gene>
    <name evidence="2" type="ORF">GSUB_17030</name>
</gene>
<dbReference type="InterPro" id="IPR002711">
    <property type="entry name" value="HNH"/>
</dbReference>
<dbReference type="RefSeq" id="WP_040202827.1">
    <property type="nucleotide sequence ID" value="NZ_CP010312.1"/>
</dbReference>
<keyword evidence="2" id="KW-0614">Plasmid</keyword>
<dbReference type="KEGG" id="gsb:GSUB_17030"/>
<protein>
    <submittedName>
        <fullName evidence="2">HNH endonuclease</fullName>
    </submittedName>
</protein>